<dbReference type="Gene3D" id="1.20.140.10">
    <property type="entry name" value="Butyryl-CoA Dehydrogenase, subunit A, domain 3"/>
    <property type="match status" value="1"/>
</dbReference>
<comment type="cofactor">
    <cofactor evidence="1">
        <name>FAD</name>
        <dbReference type="ChEBI" id="CHEBI:57692"/>
    </cofactor>
</comment>
<organism evidence="7 8">
    <name type="scientific">Gonapodya prolifera (strain JEL478)</name>
    <name type="common">Monoblepharis prolifera</name>
    <dbReference type="NCBI Taxonomy" id="1344416"/>
    <lineage>
        <taxon>Eukaryota</taxon>
        <taxon>Fungi</taxon>
        <taxon>Fungi incertae sedis</taxon>
        <taxon>Chytridiomycota</taxon>
        <taxon>Chytridiomycota incertae sedis</taxon>
        <taxon>Monoblepharidomycetes</taxon>
        <taxon>Monoblepharidales</taxon>
        <taxon>Gonapodyaceae</taxon>
        <taxon>Gonapodya</taxon>
    </lineage>
</organism>
<dbReference type="OrthoDB" id="10254877at2759"/>
<evidence type="ECO:0000259" key="6">
    <source>
        <dbReference type="PROSITE" id="PS50255"/>
    </source>
</evidence>
<evidence type="ECO:0000313" key="7">
    <source>
        <dbReference type="EMBL" id="KXS21857.1"/>
    </source>
</evidence>
<dbReference type="InterPro" id="IPR013786">
    <property type="entry name" value="AcylCoA_DH/ox_N"/>
</dbReference>
<keyword evidence="5" id="KW-0560">Oxidoreductase</keyword>
<dbReference type="InterPro" id="IPR009075">
    <property type="entry name" value="AcylCo_DH/oxidase_C"/>
</dbReference>
<evidence type="ECO:0000256" key="3">
    <source>
        <dbReference type="ARBA" id="ARBA00022630"/>
    </source>
</evidence>
<keyword evidence="4" id="KW-0274">FAD</keyword>
<dbReference type="InterPro" id="IPR036400">
    <property type="entry name" value="Cyt_B5-like_heme/steroid_sf"/>
</dbReference>
<keyword evidence="3" id="KW-0285">Flavoprotein</keyword>
<dbReference type="Pfam" id="PF00441">
    <property type="entry name" value="Acyl-CoA_dh_1"/>
    <property type="match status" value="1"/>
</dbReference>
<evidence type="ECO:0000313" key="8">
    <source>
        <dbReference type="Proteomes" id="UP000070544"/>
    </source>
</evidence>
<dbReference type="SUPFAM" id="SSF56645">
    <property type="entry name" value="Acyl-CoA dehydrogenase NM domain-like"/>
    <property type="match status" value="1"/>
</dbReference>
<dbReference type="InterPro" id="IPR050741">
    <property type="entry name" value="Acyl-CoA_dehydrogenase"/>
</dbReference>
<sequence length="524" mass="57966">MSLPFATTRTLKKIPRPEIASHDRPGDSWLVIDSIVYDVSTFADFHPGGAGILLEYAGKDATEAFYGLHRHDVIVKFGPRLAIGTVANESPKVVNTVGAFSQVPYAEAPQVRKGFAQLPYYRQSHEDVRNFMRQFVEENVREEATLKEETGEAPSKELVLKVAKAGIFQARLGPGPHQEYLSQLGFRLPCGITPKEFDFFHELIVTEELARTGMPGFFDGLGTGLVIGLPPVINFGHPSIKERVVREVLSGEKSICLAITEPTAGSDVAGIRTTATLDESGKYFVVNGTKKWITNGMWADYFSTLCRTPGGMTMLLIPRGEGVEAKPVRTSYSAAAGTSYITFENVRVPVSHVIGEVGQGLKVTLTNFNHERWFITSEVHALTRYVVAECIKWTNQRKVFGTPLISQPVIRQKLARMISNVEADCAWLEALTHQMMHMTYNQQAEHLAGPLGLLKFKVTRTAALVSDEAVQIFGGRGITRTGMGRVIEQFNRFYKLPSVYGGSEEIVADLGIRQAMKKMPNEKL</sequence>
<dbReference type="Pfam" id="PF02771">
    <property type="entry name" value="Acyl-CoA_dh_N"/>
    <property type="match status" value="1"/>
</dbReference>
<proteinExistence type="inferred from homology"/>
<evidence type="ECO:0000256" key="1">
    <source>
        <dbReference type="ARBA" id="ARBA00001974"/>
    </source>
</evidence>
<dbReference type="InterPro" id="IPR006089">
    <property type="entry name" value="Acyl-CoA_DH_CS"/>
</dbReference>
<dbReference type="EMBL" id="KQ965732">
    <property type="protein sequence ID" value="KXS21857.1"/>
    <property type="molecule type" value="Genomic_DNA"/>
</dbReference>
<feature type="domain" description="Cytochrome b5 heme-binding" evidence="6">
    <location>
        <begin position="11"/>
        <end position="87"/>
    </location>
</feature>
<dbReference type="OMA" id="HERWFIT"/>
<dbReference type="Pfam" id="PF02770">
    <property type="entry name" value="Acyl-CoA_dh_M"/>
    <property type="match status" value="1"/>
</dbReference>
<dbReference type="Gene3D" id="3.10.120.10">
    <property type="entry name" value="Cytochrome b5-like heme/steroid binding domain"/>
    <property type="match status" value="1"/>
</dbReference>
<dbReference type="Gene3D" id="2.40.110.10">
    <property type="entry name" value="Butyryl-CoA Dehydrogenase, subunit A, domain 2"/>
    <property type="match status" value="1"/>
</dbReference>
<dbReference type="GO" id="GO:0003995">
    <property type="term" value="F:acyl-CoA dehydrogenase activity"/>
    <property type="evidence" value="ECO:0007669"/>
    <property type="project" value="InterPro"/>
</dbReference>
<dbReference type="PANTHER" id="PTHR48083:SF28">
    <property type="entry name" value="ACYL-COA DEHYDROGENASE FAMILY PROTEIN (AFU_ORTHOLOGUE AFUA_6G10880)-RELATED"/>
    <property type="match status" value="1"/>
</dbReference>
<dbReference type="GO" id="GO:0033539">
    <property type="term" value="P:fatty acid beta-oxidation using acyl-CoA dehydrogenase"/>
    <property type="evidence" value="ECO:0007669"/>
    <property type="project" value="TreeGrafter"/>
</dbReference>
<dbReference type="Proteomes" id="UP000070544">
    <property type="component" value="Unassembled WGS sequence"/>
</dbReference>
<dbReference type="InterPro" id="IPR037069">
    <property type="entry name" value="AcylCoA_DH/ox_N_sf"/>
</dbReference>
<dbReference type="Pfam" id="PF00173">
    <property type="entry name" value="Cyt-b5"/>
    <property type="match status" value="1"/>
</dbReference>
<dbReference type="GO" id="GO:0050660">
    <property type="term" value="F:flavin adenine dinucleotide binding"/>
    <property type="evidence" value="ECO:0007669"/>
    <property type="project" value="InterPro"/>
</dbReference>
<dbReference type="InterPro" id="IPR036250">
    <property type="entry name" value="AcylCo_DH-like_C"/>
</dbReference>
<dbReference type="AlphaFoldDB" id="A0A139AYS0"/>
<dbReference type="SMART" id="SM01117">
    <property type="entry name" value="Cyt-b5"/>
    <property type="match status" value="1"/>
</dbReference>
<dbReference type="SUPFAM" id="SSF55856">
    <property type="entry name" value="Cytochrome b5-like heme/steroid binding domain"/>
    <property type="match status" value="1"/>
</dbReference>
<dbReference type="PROSITE" id="PS00072">
    <property type="entry name" value="ACYL_COA_DH_1"/>
    <property type="match status" value="1"/>
</dbReference>
<dbReference type="PANTHER" id="PTHR48083">
    <property type="entry name" value="MEDIUM-CHAIN SPECIFIC ACYL-COA DEHYDROGENASE, MITOCHONDRIAL-RELATED"/>
    <property type="match status" value="1"/>
</dbReference>
<evidence type="ECO:0000256" key="4">
    <source>
        <dbReference type="ARBA" id="ARBA00022827"/>
    </source>
</evidence>
<comment type="similarity">
    <text evidence="2">Belongs to the acyl-CoA dehydrogenase family.</text>
</comment>
<dbReference type="InterPro" id="IPR006091">
    <property type="entry name" value="Acyl-CoA_Oxase/DH_mid-dom"/>
</dbReference>
<dbReference type="InterPro" id="IPR046373">
    <property type="entry name" value="Acyl-CoA_Oxase/DH_mid-dom_sf"/>
</dbReference>
<accession>A0A139AYS0</accession>
<reference evidence="7 8" key="1">
    <citation type="journal article" date="2015" name="Genome Biol. Evol.">
        <title>Phylogenomic analyses indicate that early fungi evolved digesting cell walls of algal ancestors of land plants.</title>
        <authorList>
            <person name="Chang Y."/>
            <person name="Wang S."/>
            <person name="Sekimoto S."/>
            <person name="Aerts A.L."/>
            <person name="Choi C."/>
            <person name="Clum A."/>
            <person name="LaButti K.M."/>
            <person name="Lindquist E.A."/>
            <person name="Yee Ngan C."/>
            <person name="Ohm R.A."/>
            <person name="Salamov A.A."/>
            <person name="Grigoriev I.V."/>
            <person name="Spatafora J.W."/>
            <person name="Berbee M.L."/>
        </authorList>
    </citation>
    <scope>NUCLEOTIDE SEQUENCE [LARGE SCALE GENOMIC DNA]</scope>
    <source>
        <strain evidence="7 8">JEL478</strain>
    </source>
</reference>
<dbReference type="InterPro" id="IPR001199">
    <property type="entry name" value="Cyt_B5-like_heme/steroid-bd"/>
</dbReference>
<dbReference type="STRING" id="1344416.A0A139AYS0"/>
<dbReference type="Gene3D" id="1.10.540.10">
    <property type="entry name" value="Acyl-CoA dehydrogenase/oxidase, N-terminal domain"/>
    <property type="match status" value="1"/>
</dbReference>
<dbReference type="GO" id="GO:0005737">
    <property type="term" value="C:cytoplasm"/>
    <property type="evidence" value="ECO:0007669"/>
    <property type="project" value="TreeGrafter"/>
</dbReference>
<name>A0A139AYS0_GONPJ</name>
<protein>
    <submittedName>
        <fullName evidence="7">Acyl-CoA dehydrogenase NM domain-like protein</fullName>
    </submittedName>
</protein>
<keyword evidence="8" id="KW-1185">Reference proteome</keyword>
<evidence type="ECO:0000256" key="5">
    <source>
        <dbReference type="ARBA" id="ARBA00023002"/>
    </source>
</evidence>
<dbReference type="SUPFAM" id="SSF47203">
    <property type="entry name" value="Acyl-CoA dehydrogenase C-terminal domain-like"/>
    <property type="match status" value="1"/>
</dbReference>
<gene>
    <name evidence="7" type="ORF">M427DRAFT_118851</name>
</gene>
<dbReference type="PROSITE" id="PS50255">
    <property type="entry name" value="CYTOCHROME_B5_2"/>
    <property type="match status" value="1"/>
</dbReference>
<evidence type="ECO:0000256" key="2">
    <source>
        <dbReference type="ARBA" id="ARBA00009347"/>
    </source>
</evidence>
<dbReference type="InterPro" id="IPR009100">
    <property type="entry name" value="AcylCoA_DH/oxidase_NM_dom_sf"/>
</dbReference>